<reference evidence="5 7" key="2">
    <citation type="submission" date="2017-04" db="EMBL/GenBank/DDBJ databases">
        <authorList>
            <person name="Afonso C.L."/>
            <person name="Miller P.J."/>
            <person name="Scott M.A."/>
            <person name="Spackman E."/>
            <person name="Goraichik I."/>
            <person name="Dimitrov K.M."/>
            <person name="Suarez D.L."/>
            <person name="Swayne D.E."/>
        </authorList>
    </citation>
    <scope>NUCLEOTIDE SEQUENCE [LARGE SCALE GENOMIC DNA]</scope>
    <source>
        <strain evidence="5 7">CGMCC 1.12511</strain>
    </source>
</reference>
<dbReference type="Proteomes" id="UP000182938">
    <property type="component" value="Chromosome"/>
</dbReference>
<reference evidence="4 6" key="1">
    <citation type="submission" date="2015-11" db="EMBL/GenBank/DDBJ databases">
        <authorList>
            <person name="Zhang Y."/>
            <person name="Guo Z."/>
        </authorList>
    </citation>
    <scope>NUCLEOTIDE SEQUENCE [LARGE SCALE GENOMIC DNA]</scope>
    <source>
        <strain evidence="4 6">YFY001</strain>
    </source>
</reference>
<dbReference type="KEGG" id="jte:ASJ30_10575"/>
<proteinExistence type="predicted"/>
<accession>A0A1W2CGF4</accession>
<dbReference type="InterPro" id="IPR000424">
    <property type="entry name" value="Primosome_PriB/ssb"/>
</dbReference>
<dbReference type="CDD" id="cd04496">
    <property type="entry name" value="SSB_OBF"/>
    <property type="match status" value="1"/>
</dbReference>
<organism evidence="4 6">
    <name type="scientific">Janibacter indicus</name>
    <dbReference type="NCBI Taxonomy" id="857417"/>
    <lineage>
        <taxon>Bacteria</taxon>
        <taxon>Bacillati</taxon>
        <taxon>Actinomycetota</taxon>
        <taxon>Actinomycetes</taxon>
        <taxon>Micrococcales</taxon>
        <taxon>Intrasporangiaceae</taxon>
        <taxon>Janibacter</taxon>
    </lineage>
</organism>
<dbReference type="Proteomes" id="UP000192634">
    <property type="component" value="Unassembled WGS sequence"/>
</dbReference>
<keyword evidence="1 2" id="KW-0238">DNA-binding</keyword>
<dbReference type="Pfam" id="PF00436">
    <property type="entry name" value="SSB"/>
    <property type="match status" value="1"/>
</dbReference>
<dbReference type="InterPro" id="IPR012340">
    <property type="entry name" value="NA-bd_OB-fold"/>
</dbReference>
<evidence type="ECO:0000313" key="5">
    <source>
        <dbReference type="EMBL" id="SMC84146.1"/>
    </source>
</evidence>
<evidence type="ECO:0000313" key="6">
    <source>
        <dbReference type="Proteomes" id="UP000182938"/>
    </source>
</evidence>
<gene>
    <name evidence="4" type="ORF">ASJ30_10575</name>
    <name evidence="5" type="ORF">SAMN06296429_11197</name>
</gene>
<dbReference type="AlphaFoldDB" id="A0A1L3MI38"/>
<dbReference type="OrthoDB" id="4427276at2"/>
<dbReference type="RefSeq" id="WP_072625070.1">
    <property type="nucleotide sequence ID" value="NZ_CP013290.1"/>
</dbReference>
<evidence type="ECO:0000313" key="4">
    <source>
        <dbReference type="EMBL" id="APH01916.1"/>
    </source>
</evidence>
<dbReference type="PROSITE" id="PS50935">
    <property type="entry name" value="SSB"/>
    <property type="match status" value="1"/>
</dbReference>
<name>A0A1L3MI38_9MICO</name>
<sequence length="179" mass="19049">MNEVEITVAGRVVADPEHRETGQGRTFTTFRIASTVRRRNREGVFVDVSTSFYNVAAFRSLGMNSHGSLRKGDPVVVHGRLTINSWQRADDSWGSSADIEAVSVGHDLTFGTTEYAKAARGVVDSLAQEAGAHGLDRMTERYEQGEGPAWGGPAPSTTPDGETSAGEGEGEDTPVAVPA</sequence>
<feature type="region of interest" description="Disordered" evidence="3">
    <location>
        <begin position="137"/>
        <end position="179"/>
    </location>
</feature>
<dbReference type="SUPFAM" id="SSF50249">
    <property type="entry name" value="Nucleic acid-binding proteins"/>
    <property type="match status" value="1"/>
</dbReference>
<dbReference type="Gene3D" id="2.40.50.140">
    <property type="entry name" value="Nucleic acid-binding proteins"/>
    <property type="match status" value="1"/>
</dbReference>
<evidence type="ECO:0000256" key="1">
    <source>
        <dbReference type="ARBA" id="ARBA00023125"/>
    </source>
</evidence>
<keyword evidence="6" id="KW-1185">Reference proteome</keyword>
<evidence type="ECO:0000256" key="3">
    <source>
        <dbReference type="SAM" id="MobiDB-lite"/>
    </source>
</evidence>
<protein>
    <submittedName>
        <fullName evidence="5">Single-strand DNA-binding protein</fullName>
    </submittedName>
</protein>
<accession>A0A1L3MI38</accession>
<evidence type="ECO:0000256" key="2">
    <source>
        <dbReference type="PROSITE-ProRule" id="PRU00252"/>
    </source>
</evidence>
<dbReference type="EMBL" id="FWXN01000011">
    <property type="protein sequence ID" value="SMC84146.1"/>
    <property type="molecule type" value="Genomic_DNA"/>
</dbReference>
<dbReference type="GO" id="GO:0003697">
    <property type="term" value="F:single-stranded DNA binding"/>
    <property type="evidence" value="ECO:0007669"/>
    <property type="project" value="InterPro"/>
</dbReference>
<evidence type="ECO:0000313" key="7">
    <source>
        <dbReference type="Proteomes" id="UP000192634"/>
    </source>
</evidence>
<dbReference type="EMBL" id="CP013290">
    <property type="protein sequence ID" value="APH01916.1"/>
    <property type="molecule type" value="Genomic_DNA"/>
</dbReference>